<evidence type="ECO:0000259" key="1">
    <source>
        <dbReference type="Pfam" id="PF04965"/>
    </source>
</evidence>
<evidence type="ECO:0000313" key="2">
    <source>
        <dbReference type="EMBL" id="MDC8757075.1"/>
    </source>
</evidence>
<dbReference type="RefSeq" id="WP_273669723.1">
    <property type="nucleotide sequence ID" value="NZ_JAQQXR010000001.1"/>
</dbReference>
<proteinExistence type="predicted"/>
<feature type="domain" description="IraD/Gp25-like" evidence="1">
    <location>
        <begin position="25"/>
        <end position="123"/>
    </location>
</feature>
<dbReference type="Gene3D" id="3.10.450.40">
    <property type="match status" value="1"/>
</dbReference>
<protein>
    <submittedName>
        <fullName evidence="2">Type VI secretion system baseplate subunit TssE</fullName>
    </submittedName>
</protein>
<dbReference type="SUPFAM" id="SSF160719">
    <property type="entry name" value="gpW/gp25-like"/>
    <property type="match status" value="1"/>
</dbReference>
<dbReference type="Pfam" id="PF04965">
    <property type="entry name" value="GPW_gp25"/>
    <property type="match status" value="1"/>
</dbReference>
<dbReference type="Proteomes" id="UP001221208">
    <property type="component" value="Unassembled WGS sequence"/>
</dbReference>
<keyword evidence="3" id="KW-1185">Reference proteome</keyword>
<dbReference type="EMBL" id="JAQQXR010000001">
    <property type="protein sequence ID" value="MDC8757075.1"/>
    <property type="molecule type" value="Genomic_DNA"/>
</dbReference>
<evidence type="ECO:0000313" key="3">
    <source>
        <dbReference type="Proteomes" id="UP001221208"/>
    </source>
</evidence>
<name>A0ABT5JY20_9BURK</name>
<dbReference type="PANTHER" id="PTHR38595:SF1">
    <property type="entry name" value="TYPE VI SECRETION SYSTEM COMPONENT TSSE1"/>
    <property type="match status" value="1"/>
</dbReference>
<comment type="caution">
    <text evidence="2">The sequence shown here is derived from an EMBL/GenBank/DDBJ whole genome shotgun (WGS) entry which is preliminary data.</text>
</comment>
<gene>
    <name evidence="2" type="primary">tssE</name>
    <name evidence="2" type="ORF">OIK44_05655</name>
</gene>
<dbReference type="NCBIfam" id="TIGR03357">
    <property type="entry name" value="VI_zyme"/>
    <property type="match status" value="1"/>
</dbReference>
<dbReference type="InterPro" id="IPR007048">
    <property type="entry name" value="IraD/Gp25-like"/>
</dbReference>
<dbReference type="InterPro" id="IPR017737">
    <property type="entry name" value="TssE1-like"/>
</dbReference>
<reference evidence="2 3" key="1">
    <citation type="submission" date="2022-10" db="EMBL/GenBank/DDBJ databases">
        <title>Janthinobacterium sp. hw3 Genome sequencing.</title>
        <authorList>
            <person name="Park S."/>
        </authorList>
    </citation>
    <scope>NUCLEOTIDE SEQUENCE [LARGE SCALE GENOMIC DNA]</scope>
    <source>
        <strain evidence="3">hw3</strain>
    </source>
</reference>
<accession>A0ABT5JY20</accession>
<dbReference type="InterPro" id="IPR053176">
    <property type="entry name" value="T6SS_TssE1-like"/>
</dbReference>
<sequence>MSQQFTPGLFERLSGDGAAAWSLEQLKDAVARDLEALLNTRMALAGQMLAAYPEVGNSLLNYGLLDFASMCLASEADRSSICAAVKRSIERHEPRLRDVGAALRLHGAGSNRVDFVISALLRVGRVVGPVHFDAVLEPSSQQYSIREVRQRHREGGA</sequence>
<dbReference type="PANTHER" id="PTHR38595">
    <property type="entry name" value="CYTOPLASMIC PROTEIN-RELATED"/>
    <property type="match status" value="1"/>
</dbReference>
<organism evidence="2 3">
    <name type="scientific">Janthinobacterium fluminis</name>
    <dbReference type="NCBI Taxonomy" id="2987524"/>
    <lineage>
        <taxon>Bacteria</taxon>
        <taxon>Pseudomonadati</taxon>
        <taxon>Pseudomonadota</taxon>
        <taxon>Betaproteobacteria</taxon>
        <taxon>Burkholderiales</taxon>
        <taxon>Oxalobacteraceae</taxon>
        <taxon>Janthinobacterium</taxon>
    </lineage>
</organism>